<evidence type="ECO:0000313" key="3">
    <source>
        <dbReference type="Proteomes" id="UP000188320"/>
    </source>
</evidence>
<accession>A0A1R1PQJ5</accession>
<keyword evidence="3" id="KW-1185">Reference proteome</keyword>
<sequence>MFKPTILSILVLGSALAYSIENTQNQYNLASDENGFPKAKFNNMHCECSHEHIPRMLKLEPSNSSNFDYPKDTLYAIPNKCYNGPGFRSVRMDGINEKRGFMKYCSDYFCAGKCIDEKVGKAGRVINLFKELQGRPAVSYVWIAPFH</sequence>
<keyword evidence="1" id="KW-0732">Signal</keyword>
<feature type="signal peptide" evidence="1">
    <location>
        <begin position="1"/>
        <end position="17"/>
    </location>
</feature>
<comment type="caution">
    <text evidence="2">The sequence shown here is derived from an EMBL/GenBank/DDBJ whole genome shotgun (WGS) entry which is preliminary data.</text>
</comment>
<dbReference type="Proteomes" id="UP000188320">
    <property type="component" value="Unassembled WGS sequence"/>
</dbReference>
<dbReference type="EMBL" id="LSSK01000471">
    <property type="protein sequence ID" value="OMH83228.1"/>
    <property type="molecule type" value="Genomic_DNA"/>
</dbReference>
<organism evidence="2 3">
    <name type="scientific">Zancudomyces culisetae</name>
    <name type="common">Gut fungus</name>
    <name type="synonym">Smittium culisetae</name>
    <dbReference type="NCBI Taxonomy" id="1213189"/>
    <lineage>
        <taxon>Eukaryota</taxon>
        <taxon>Fungi</taxon>
        <taxon>Fungi incertae sedis</taxon>
        <taxon>Zoopagomycota</taxon>
        <taxon>Kickxellomycotina</taxon>
        <taxon>Harpellomycetes</taxon>
        <taxon>Harpellales</taxon>
        <taxon>Legeriomycetaceae</taxon>
        <taxon>Zancudomyces</taxon>
    </lineage>
</organism>
<gene>
    <name evidence="2" type="ORF">AX774_g3269</name>
</gene>
<dbReference type="AlphaFoldDB" id="A0A1R1PQJ5"/>
<reference evidence="3" key="1">
    <citation type="submission" date="2017-01" db="EMBL/GenBank/DDBJ databases">
        <authorList>
            <person name="Wang Y."/>
            <person name="White M."/>
            <person name="Kvist S."/>
            <person name="Moncalvo J.-M."/>
        </authorList>
    </citation>
    <scope>NUCLEOTIDE SEQUENCE [LARGE SCALE GENOMIC DNA]</scope>
    <source>
        <strain evidence="3">COL-18-3</strain>
    </source>
</reference>
<protein>
    <submittedName>
        <fullName evidence="2">Uncharacterized protein</fullName>
    </submittedName>
</protein>
<name>A0A1R1PQJ5_ZANCU</name>
<proteinExistence type="predicted"/>
<evidence type="ECO:0000256" key="1">
    <source>
        <dbReference type="SAM" id="SignalP"/>
    </source>
</evidence>
<evidence type="ECO:0000313" key="2">
    <source>
        <dbReference type="EMBL" id="OMH83228.1"/>
    </source>
</evidence>
<feature type="chain" id="PRO_5012797058" evidence="1">
    <location>
        <begin position="18"/>
        <end position="147"/>
    </location>
</feature>